<evidence type="ECO:0000256" key="1">
    <source>
        <dbReference type="ARBA" id="ARBA00022723"/>
    </source>
</evidence>
<keyword evidence="1" id="KW-0479">Metal-binding</keyword>
<keyword evidence="2 5" id="KW-0863">Zinc-finger</keyword>
<gene>
    <name evidence="7" type="ORF">QTG54_009311</name>
</gene>
<evidence type="ECO:0000256" key="4">
    <source>
        <dbReference type="ARBA" id="ARBA00038101"/>
    </source>
</evidence>
<evidence type="ECO:0000256" key="5">
    <source>
        <dbReference type="PROSITE-ProRule" id="PRU00134"/>
    </source>
</evidence>
<dbReference type="InterPro" id="IPR006597">
    <property type="entry name" value="Sel1-like"/>
</dbReference>
<evidence type="ECO:0000256" key="2">
    <source>
        <dbReference type="ARBA" id="ARBA00022771"/>
    </source>
</evidence>
<comment type="caution">
    <text evidence="7">The sequence shown here is derived from an EMBL/GenBank/DDBJ whole genome shotgun (WGS) entry which is preliminary data.</text>
</comment>
<organism evidence="7 8">
    <name type="scientific">Skeletonema marinoi</name>
    <dbReference type="NCBI Taxonomy" id="267567"/>
    <lineage>
        <taxon>Eukaryota</taxon>
        <taxon>Sar</taxon>
        <taxon>Stramenopiles</taxon>
        <taxon>Ochrophyta</taxon>
        <taxon>Bacillariophyta</taxon>
        <taxon>Coscinodiscophyceae</taxon>
        <taxon>Thalassiosirophycidae</taxon>
        <taxon>Thalassiosirales</taxon>
        <taxon>Skeletonemataceae</taxon>
        <taxon>Skeletonema</taxon>
        <taxon>Skeletonema marinoi-dohrnii complex</taxon>
    </lineage>
</organism>
<protein>
    <recommendedName>
        <fullName evidence="6">MYND-type domain-containing protein</fullName>
    </recommendedName>
</protein>
<dbReference type="Pfam" id="PF08238">
    <property type="entry name" value="Sel1"/>
    <property type="match status" value="3"/>
</dbReference>
<evidence type="ECO:0000259" key="6">
    <source>
        <dbReference type="PROSITE" id="PS50865"/>
    </source>
</evidence>
<keyword evidence="8" id="KW-1185">Reference proteome</keyword>
<dbReference type="GO" id="GO:0008270">
    <property type="term" value="F:zinc ion binding"/>
    <property type="evidence" value="ECO:0007669"/>
    <property type="project" value="UniProtKB-KW"/>
</dbReference>
<dbReference type="SUPFAM" id="SSF144232">
    <property type="entry name" value="HIT/MYND zinc finger-like"/>
    <property type="match status" value="1"/>
</dbReference>
<name>A0AAD8Y610_9STRA</name>
<dbReference type="PANTHER" id="PTHR11102:SF160">
    <property type="entry name" value="ERAD-ASSOCIATED E3 UBIQUITIN-PROTEIN LIGASE COMPONENT HRD3"/>
    <property type="match status" value="1"/>
</dbReference>
<dbReference type="PROSITE" id="PS50865">
    <property type="entry name" value="ZF_MYND_2"/>
    <property type="match status" value="1"/>
</dbReference>
<dbReference type="SMART" id="SM00671">
    <property type="entry name" value="SEL1"/>
    <property type="match status" value="3"/>
</dbReference>
<dbReference type="Proteomes" id="UP001224775">
    <property type="component" value="Unassembled WGS sequence"/>
</dbReference>
<sequence length="299" mass="33356">MSEENIEAVDTSCCASCGVAEIDDIKLKNCTDCGLVKYCSGACQREHWPQHEEACSKRAAELRDELLFKQSESTHLGDCPICCLPMQLDRSKSIINQCCSKVICEGCHHANMLREIEGKLAFKCSFCRTLMPSSKEECNRNVMKRIETNDPFAMCAEGLEQHRKGDYSSAFRYFTKAAELGDVDAHGQLAGLYHYGQGVEKDKEKKMYHLEEAAIGGHLDARFNLGCEGWNNDNNESAVKHWIIAANLGHDESIKALMSAFKEGKVCKEYLAAALRAHQAAVDATKSPQREAADEYNRK</sequence>
<dbReference type="InterPro" id="IPR050767">
    <property type="entry name" value="Sel1_AlgK"/>
</dbReference>
<evidence type="ECO:0000313" key="8">
    <source>
        <dbReference type="Proteomes" id="UP001224775"/>
    </source>
</evidence>
<comment type="similarity">
    <text evidence="4">Belongs to the sel-1 family.</text>
</comment>
<dbReference type="Gene3D" id="6.10.140.2220">
    <property type="match status" value="1"/>
</dbReference>
<dbReference type="AlphaFoldDB" id="A0AAD8Y610"/>
<keyword evidence="3" id="KW-0862">Zinc</keyword>
<proteinExistence type="inferred from homology"/>
<dbReference type="PANTHER" id="PTHR11102">
    <property type="entry name" value="SEL-1-LIKE PROTEIN"/>
    <property type="match status" value="1"/>
</dbReference>
<feature type="domain" description="MYND-type" evidence="6">
    <location>
        <begin position="14"/>
        <end position="55"/>
    </location>
</feature>
<dbReference type="Pfam" id="PF01753">
    <property type="entry name" value="zf-MYND"/>
    <property type="match status" value="1"/>
</dbReference>
<accession>A0AAD8Y610</accession>
<evidence type="ECO:0000256" key="3">
    <source>
        <dbReference type="ARBA" id="ARBA00022833"/>
    </source>
</evidence>
<dbReference type="InterPro" id="IPR002893">
    <property type="entry name" value="Znf_MYND"/>
</dbReference>
<evidence type="ECO:0000313" key="7">
    <source>
        <dbReference type="EMBL" id="KAK1740361.1"/>
    </source>
</evidence>
<dbReference type="SUPFAM" id="SSF81901">
    <property type="entry name" value="HCP-like"/>
    <property type="match status" value="1"/>
</dbReference>
<dbReference type="InterPro" id="IPR011990">
    <property type="entry name" value="TPR-like_helical_dom_sf"/>
</dbReference>
<dbReference type="Gene3D" id="1.25.40.10">
    <property type="entry name" value="Tetratricopeptide repeat domain"/>
    <property type="match status" value="1"/>
</dbReference>
<dbReference type="EMBL" id="JATAAI010000016">
    <property type="protein sequence ID" value="KAK1740361.1"/>
    <property type="molecule type" value="Genomic_DNA"/>
</dbReference>
<reference evidence="7" key="1">
    <citation type="submission" date="2023-06" db="EMBL/GenBank/DDBJ databases">
        <title>Survivors Of The Sea: Transcriptome response of Skeletonema marinoi to long-term dormancy.</title>
        <authorList>
            <person name="Pinder M.I.M."/>
            <person name="Kourtchenko O."/>
            <person name="Robertson E.K."/>
            <person name="Larsson T."/>
            <person name="Maumus F."/>
            <person name="Osuna-Cruz C.M."/>
            <person name="Vancaester E."/>
            <person name="Stenow R."/>
            <person name="Vandepoele K."/>
            <person name="Ploug H."/>
            <person name="Bruchert V."/>
            <person name="Godhe A."/>
            <person name="Topel M."/>
        </authorList>
    </citation>
    <scope>NUCLEOTIDE SEQUENCE</scope>
    <source>
        <strain evidence="7">R05AC</strain>
    </source>
</reference>